<proteinExistence type="inferred from homology"/>
<dbReference type="PANTHER" id="PTHR21338">
    <property type="entry name" value="MITOCHONDRIAL RIBOSOMAL PROTEIN L41"/>
    <property type="match status" value="1"/>
</dbReference>
<accession>A0A6V7HC34</accession>
<evidence type="ECO:0000256" key="2">
    <source>
        <dbReference type="ARBA" id="ARBA00010152"/>
    </source>
</evidence>
<dbReference type="PANTHER" id="PTHR21338:SF0">
    <property type="entry name" value="LARGE RIBOSOMAL SUBUNIT PROTEIN ML41"/>
    <property type="match status" value="1"/>
</dbReference>
<evidence type="ECO:0000256" key="3">
    <source>
        <dbReference type="ARBA" id="ARBA00022946"/>
    </source>
</evidence>
<evidence type="ECO:0000313" key="8">
    <source>
        <dbReference type="EMBL" id="CAD1477578.1"/>
    </source>
</evidence>
<dbReference type="AlphaFoldDB" id="A0A6V7HC34"/>
<evidence type="ECO:0000256" key="4">
    <source>
        <dbReference type="ARBA" id="ARBA00022980"/>
    </source>
</evidence>
<name>A0A6V7HC34_9HYME</name>
<gene>
    <name evidence="8" type="ORF">MHI_LOCUS736575</name>
</gene>
<feature type="compositionally biased region" description="Basic and acidic residues" evidence="7">
    <location>
        <begin position="137"/>
        <end position="167"/>
    </location>
</feature>
<evidence type="ECO:0000256" key="1">
    <source>
        <dbReference type="ARBA" id="ARBA00004173"/>
    </source>
</evidence>
<evidence type="ECO:0000256" key="6">
    <source>
        <dbReference type="ARBA" id="ARBA00023274"/>
    </source>
</evidence>
<evidence type="ECO:0000256" key="5">
    <source>
        <dbReference type="ARBA" id="ARBA00023128"/>
    </source>
</evidence>
<feature type="region of interest" description="Disordered" evidence="7">
    <location>
        <begin position="124"/>
        <end position="167"/>
    </location>
</feature>
<dbReference type="OrthoDB" id="408933at2759"/>
<dbReference type="GO" id="GO:0003735">
    <property type="term" value="F:structural constituent of ribosome"/>
    <property type="evidence" value="ECO:0007669"/>
    <property type="project" value="InterPro"/>
</dbReference>
<dbReference type="Proteomes" id="UP000752696">
    <property type="component" value="Unassembled WGS sequence"/>
</dbReference>
<dbReference type="Pfam" id="PF09809">
    <property type="entry name" value="MRP-L27"/>
    <property type="match status" value="1"/>
</dbReference>
<reference evidence="8" key="1">
    <citation type="submission" date="2020-07" db="EMBL/GenBank/DDBJ databases">
        <authorList>
            <person name="Nazaruddin N."/>
        </authorList>
    </citation>
    <scope>NUCLEOTIDE SEQUENCE</scope>
</reference>
<keyword evidence="5" id="KW-0496">Mitochondrion</keyword>
<dbReference type="InterPro" id="IPR019189">
    <property type="entry name" value="Ribosomal_mL41"/>
</dbReference>
<evidence type="ECO:0000256" key="7">
    <source>
        <dbReference type="SAM" id="MobiDB-lite"/>
    </source>
</evidence>
<protein>
    <recommendedName>
        <fullName evidence="10">39S ribosomal protein L41, mitochondrial</fullName>
    </recommendedName>
</protein>
<dbReference type="EMBL" id="CAJDYZ010010097">
    <property type="protein sequence ID" value="CAD1477578.1"/>
    <property type="molecule type" value="Genomic_DNA"/>
</dbReference>
<keyword evidence="4" id="KW-0689">Ribosomal protein</keyword>
<evidence type="ECO:0008006" key="10">
    <source>
        <dbReference type="Google" id="ProtNLM"/>
    </source>
</evidence>
<evidence type="ECO:0000313" key="9">
    <source>
        <dbReference type="Proteomes" id="UP000752696"/>
    </source>
</evidence>
<keyword evidence="9" id="KW-1185">Reference proteome</keyword>
<sequence length="167" mass="19510">MASTFVVIIRQISTSSKCHGKRNFRMIQLYNKRGNRAYKEARAKDPHYDIPIDRRGVKPTGKWMGDQWMNIPEMIPELIVPSLKDFHLKPYVSYRVQDVNKREFTAKDLFDLVYADKIKKDFQENQLGPDGEPLNPNEHEKLTPTEARNQAEKTGTDIFEMEIKPKT</sequence>
<dbReference type="GO" id="GO:0006412">
    <property type="term" value="P:translation"/>
    <property type="evidence" value="ECO:0007669"/>
    <property type="project" value="TreeGrafter"/>
</dbReference>
<organism evidence="8 9">
    <name type="scientific">Heterotrigona itama</name>
    <dbReference type="NCBI Taxonomy" id="395501"/>
    <lineage>
        <taxon>Eukaryota</taxon>
        <taxon>Metazoa</taxon>
        <taxon>Ecdysozoa</taxon>
        <taxon>Arthropoda</taxon>
        <taxon>Hexapoda</taxon>
        <taxon>Insecta</taxon>
        <taxon>Pterygota</taxon>
        <taxon>Neoptera</taxon>
        <taxon>Endopterygota</taxon>
        <taxon>Hymenoptera</taxon>
        <taxon>Apocrita</taxon>
        <taxon>Aculeata</taxon>
        <taxon>Apoidea</taxon>
        <taxon>Anthophila</taxon>
        <taxon>Apidae</taxon>
        <taxon>Heterotrigona</taxon>
    </lineage>
</organism>
<keyword evidence="3" id="KW-0809">Transit peptide</keyword>
<dbReference type="GO" id="GO:0005762">
    <property type="term" value="C:mitochondrial large ribosomal subunit"/>
    <property type="evidence" value="ECO:0007669"/>
    <property type="project" value="InterPro"/>
</dbReference>
<comment type="subcellular location">
    <subcellularLocation>
        <location evidence="1">Mitochondrion</location>
    </subcellularLocation>
</comment>
<comment type="caution">
    <text evidence="8">The sequence shown here is derived from an EMBL/GenBank/DDBJ whole genome shotgun (WGS) entry which is preliminary data.</text>
</comment>
<comment type="similarity">
    <text evidence="2">Belongs to the mitochondrion-specific ribosomal protein mL41 family.</text>
</comment>
<keyword evidence="6" id="KW-0687">Ribonucleoprotein</keyword>